<feature type="transmembrane region" description="Helical" evidence="5">
    <location>
        <begin position="47"/>
        <end position="66"/>
    </location>
</feature>
<keyword evidence="5" id="KW-0472">Membrane</keyword>
<dbReference type="InterPro" id="IPR051310">
    <property type="entry name" value="MCP_chemotaxis"/>
</dbReference>
<dbReference type="Pfam" id="PF00015">
    <property type="entry name" value="MCPsignal"/>
    <property type="match status" value="1"/>
</dbReference>
<dbReference type="PANTHER" id="PTHR43531">
    <property type="entry name" value="PROTEIN ICFG"/>
    <property type="match status" value="1"/>
</dbReference>
<comment type="caution">
    <text evidence="7">The sequence shown here is derived from an EMBL/GenBank/DDBJ whole genome shotgun (WGS) entry which is preliminary data.</text>
</comment>
<dbReference type="Proteomes" id="UP000789752">
    <property type="component" value="Unassembled WGS sequence"/>
</dbReference>
<comment type="similarity">
    <text evidence="2">Belongs to the methyl-accepting chemotaxis (MCP) protein family.</text>
</comment>
<evidence type="ECO:0000256" key="2">
    <source>
        <dbReference type="ARBA" id="ARBA00029447"/>
    </source>
</evidence>
<dbReference type="SUPFAM" id="SSF58104">
    <property type="entry name" value="Methyl-accepting chemotaxis protein (MCP) signaling domain"/>
    <property type="match status" value="1"/>
</dbReference>
<evidence type="ECO:0000313" key="7">
    <source>
        <dbReference type="EMBL" id="CAG4893120.1"/>
    </source>
</evidence>
<feature type="domain" description="Methyl-accepting transducer" evidence="6">
    <location>
        <begin position="255"/>
        <end position="481"/>
    </location>
</feature>
<dbReference type="RefSeq" id="WP_228976536.1">
    <property type="nucleotide sequence ID" value="NZ_CAJQYY010000007.1"/>
</dbReference>
<dbReference type="Gene3D" id="1.10.287.950">
    <property type="entry name" value="Methyl-accepting chemotaxis protein"/>
    <property type="match status" value="1"/>
</dbReference>
<evidence type="ECO:0000313" key="8">
    <source>
        <dbReference type="Proteomes" id="UP000789752"/>
    </source>
</evidence>
<accession>A0ABM8U145</accession>
<protein>
    <recommendedName>
        <fullName evidence="6">Methyl-accepting transducer domain-containing protein</fullName>
    </recommendedName>
</protein>
<keyword evidence="5" id="KW-0812">Transmembrane</keyword>
<dbReference type="EMBL" id="CAJQYY010000007">
    <property type="protein sequence ID" value="CAG4893120.1"/>
    <property type="molecule type" value="Genomic_DNA"/>
</dbReference>
<keyword evidence="8" id="KW-1185">Reference proteome</keyword>
<evidence type="ECO:0000256" key="3">
    <source>
        <dbReference type="PROSITE-ProRule" id="PRU00284"/>
    </source>
</evidence>
<keyword evidence="1" id="KW-0488">Methylation</keyword>
<evidence type="ECO:0000259" key="6">
    <source>
        <dbReference type="PROSITE" id="PS50111"/>
    </source>
</evidence>
<feature type="transmembrane region" description="Helical" evidence="5">
    <location>
        <begin position="98"/>
        <end position="114"/>
    </location>
</feature>
<evidence type="ECO:0000256" key="5">
    <source>
        <dbReference type="SAM" id="Phobius"/>
    </source>
</evidence>
<gene>
    <name evidence="7" type="ORF">R54767_01478</name>
</gene>
<feature type="region of interest" description="Disordered" evidence="4">
    <location>
        <begin position="1"/>
        <end position="34"/>
    </location>
</feature>
<dbReference type="InterPro" id="IPR004089">
    <property type="entry name" value="MCPsignal_dom"/>
</dbReference>
<sequence length="500" mass="53192">MQGSLTGAASAGPQVHVSARRSNPTSGGGTASVNSPLAAARERADRACAVVNWIMLAGSLGIGWHFDNLRPAWVVGLPFALLSTALAFAMPGHRATRLVSAITFMGGAAVMIDIGKGQDEFHFMVFILLSLLLAYRDVRVILLATGFISVQQLAFNYFQAWGWDASAFPRTGLDVVAQHWAFLWLQTLFLAAISVRQERDARIAGELEMMAQGIGRESGYITLSECPVRPVSGVGCSFHSTLGMVRKTLLQVRNSAREVAEAVASISERNAILSERTDQQRSSLEGIVAAMEQLKQSVHENADHASSARALAGSASEVATEGRAAIDAVIDTMGEIYRSCERITDIIGVIDGIAFQTNILALNASVEAARAGEQGRGFAVVAAEVRVLAQRSAAAAKEIRALIGESVHRARTGNTLVESAGNTIAGILESVTRLTTIVHEMAQATDAQRAGIDQVGDNIAGIDEATRENAAHVAATVEQVKLQHQQTGLLTSTVKIFRLD</sequence>
<dbReference type="PANTHER" id="PTHR43531:SF14">
    <property type="entry name" value="METHYL-ACCEPTING CHEMOTAXIS PROTEIN I-RELATED"/>
    <property type="match status" value="1"/>
</dbReference>
<feature type="compositionally biased region" description="Polar residues" evidence="4">
    <location>
        <begin position="20"/>
        <end position="34"/>
    </location>
</feature>
<evidence type="ECO:0000256" key="1">
    <source>
        <dbReference type="ARBA" id="ARBA00022481"/>
    </source>
</evidence>
<feature type="transmembrane region" description="Helical" evidence="5">
    <location>
        <begin position="72"/>
        <end position="91"/>
    </location>
</feature>
<dbReference type="PROSITE" id="PS50111">
    <property type="entry name" value="CHEMOTAXIS_TRANSDUC_2"/>
    <property type="match status" value="1"/>
</dbReference>
<name>A0ABM8U145_9BURK</name>
<dbReference type="SMART" id="SM00283">
    <property type="entry name" value="MA"/>
    <property type="match status" value="1"/>
</dbReference>
<dbReference type="CDD" id="cd11386">
    <property type="entry name" value="MCP_signal"/>
    <property type="match status" value="1"/>
</dbReference>
<organism evidence="7 8">
    <name type="scientific">Paraburkholderia gardini</name>
    <dbReference type="NCBI Taxonomy" id="2823469"/>
    <lineage>
        <taxon>Bacteria</taxon>
        <taxon>Pseudomonadati</taxon>
        <taxon>Pseudomonadota</taxon>
        <taxon>Betaproteobacteria</taxon>
        <taxon>Burkholderiales</taxon>
        <taxon>Burkholderiaceae</taxon>
        <taxon>Paraburkholderia</taxon>
    </lineage>
</organism>
<keyword evidence="3" id="KW-0807">Transducer</keyword>
<reference evidence="7 8" key="1">
    <citation type="submission" date="2021-04" db="EMBL/GenBank/DDBJ databases">
        <authorList>
            <person name="Vanwijnsberghe S."/>
        </authorList>
    </citation>
    <scope>NUCLEOTIDE SEQUENCE [LARGE SCALE GENOMIC DNA]</scope>
    <source>
        <strain evidence="7 8">LMG 32171</strain>
    </source>
</reference>
<evidence type="ECO:0000256" key="4">
    <source>
        <dbReference type="SAM" id="MobiDB-lite"/>
    </source>
</evidence>
<keyword evidence="5" id="KW-1133">Transmembrane helix</keyword>
<proteinExistence type="inferred from homology"/>